<evidence type="ECO:0000256" key="4">
    <source>
        <dbReference type="ARBA" id="ARBA00004496"/>
    </source>
</evidence>
<comment type="cofactor">
    <cofactor evidence="2 17">
        <name>Mg(2+)</name>
        <dbReference type="ChEBI" id="CHEBI:18420"/>
    </cofactor>
</comment>
<reference evidence="21 22" key="1">
    <citation type="submission" date="2024-09" db="EMBL/GenBank/DDBJ databases">
        <authorList>
            <person name="Sun Q."/>
            <person name="Mori K."/>
        </authorList>
    </citation>
    <scope>NUCLEOTIDE SEQUENCE [LARGE SCALE GENOMIC DNA]</scope>
    <source>
        <strain evidence="21 22">JCM 12520</strain>
    </source>
</reference>
<evidence type="ECO:0000256" key="1">
    <source>
        <dbReference type="ARBA" id="ARBA00000683"/>
    </source>
</evidence>
<evidence type="ECO:0000256" key="14">
    <source>
        <dbReference type="ARBA" id="ARBA00022777"/>
    </source>
</evidence>
<comment type="similarity">
    <text evidence="5 17">Belongs to the PEP-utilizing enzyme family.</text>
</comment>
<feature type="domain" description="PEP-utilising enzyme mobile" evidence="18">
    <location>
        <begin position="152"/>
        <end position="223"/>
    </location>
</feature>
<dbReference type="EC" id="2.7.3.9" evidence="6 17"/>
<keyword evidence="9 17" id="KW-0963">Cytoplasm</keyword>
<dbReference type="InterPro" id="IPR036637">
    <property type="entry name" value="Phosphohistidine_dom_sf"/>
</dbReference>
<dbReference type="InterPro" id="IPR050499">
    <property type="entry name" value="PEP-utilizing_PTS_enzyme"/>
</dbReference>
<comment type="subcellular location">
    <subcellularLocation>
        <location evidence="4 17">Cytoplasm</location>
    </subcellularLocation>
</comment>
<comment type="caution">
    <text evidence="21">The sequence shown here is derived from an EMBL/GenBank/DDBJ whole genome shotgun (WGS) entry which is preliminary data.</text>
</comment>
<keyword evidence="10 17" id="KW-0762">Sugar transport</keyword>
<evidence type="ECO:0000256" key="11">
    <source>
        <dbReference type="ARBA" id="ARBA00022679"/>
    </source>
</evidence>
<comment type="function">
    <text evidence="3 17">General (non sugar-specific) component of the phosphoenolpyruvate-dependent sugar phosphotransferase system (sugar PTS). This major carbohydrate active-transport system catalyzes the phosphorylation of incoming sugar substrates concomitantly with their translocation across the cell membrane. Enzyme I transfers the phosphoryl group from phosphoenolpyruvate (PEP) to the phosphoryl carrier protein (HPr).</text>
</comment>
<evidence type="ECO:0000256" key="6">
    <source>
        <dbReference type="ARBA" id="ARBA00012232"/>
    </source>
</evidence>
<keyword evidence="11 17" id="KW-0808">Transferase</keyword>
<dbReference type="SUPFAM" id="SSF47831">
    <property type="entry name" value="Enzyme I of the PEP:sugar phosphotransferase system HPr-binding (sub)domain"/>
    <property type="match status" value="1"/>
</dbReference>
<dbReference type="PROSITE" id="PS00742">
    <property type="entry name" value="PEP_ENZYMES_2"/>
    <property type="match status" value="1"/>
</dbReference>
<evidence type="ECO:0000256" key="8">
    <source>
        <dbReference type="ARBA" id="ARBA00022448"/>
    </source>
</evidence>
<dbReference type="Proteomes" id="UP001589619">
    <property type="component" value="Unassembled WGS sequence"/>
</dbReference>
<gene>
    <name evidence="21" type="primary">ptsP</name>
    <name evidence="21" type="ORF">ACFFNY_22470</name>
</gene>
<dbReference type="PROSITE" id="PS00370">
    <property type="entry name" value="PEP_ENZYMES_PHOS_SITE"/>
    <property type="match status" value="1"/>
</dbReference>
<evidence type="ECO:0000256" key="7">
    <source>
        <dbReference type="ARBA" id="ARBA00016544"/>
    </source>
</evidence>
<name>A0ABV5W1D9_9BACL</name>
<dbReference type="InterPro" id="IPR000121">
    <property type="entry name" value="PEP_util_C"/>
</dbReference>
<dbReference type="InterPro" id="IPR040442">
    <property type="entry name" value="Pyrv_kinase-like_dom_sf"/>
</dbReference>
<sequence>MIQGLSGAPGIAIGRALLLRRKETAAKQTVLPEETGRELQRIDEAFEKTKERLQRLRAETGLKLGEREADIFAAHLAILSDPELEEEIRRSVTESHFSAEAAVEAAVRLLAEEFEAMDDAYMRERAADFRDIGQALLGQLSGADDSRLSRLEEPTVLIAYELTPSDTAQLPPLVCGFVTDGGGATSHAAIMARSLGLPAVVGARSALQSIATGDKIVADGSTGEVWVNPPEDVYRAYVAKQAEWKARLEADRSLAGAEAVTQDGRTIALGANIGSAAETANALANGAEEIGLFRTEFMYMNRDREPDEEEQTRQYEAVFRAMGDRPVVLRTLDVGGDKELPYLNLPADPNPFLGWRAIRLCLDRPGLFATQLRAMLRASAAGGLLRILFPMISTVTELRRAKEAVAQAADSLRREGFAVPERWETGIMIEIPSAALMADVLAAEVDFFSIGTNDLTQYTLAVDRMNEHISALYDSYHPAVLRLIRHVVESARGQGKRVGVCGEMAGDSSAVPLLVGLGVDELSMNAPALPSVRAVVRGLRHAEAAELAREALRLEDGRQVRELLARRRA</sequence>
<evidence type="ECO:0000259" key="20">
    <source>
        <dbReference type="Pfam" id="PF05524"/>
    </source>
</evidence>
<evidence type="ECO:0000256" key="15">
    <source>
        <dbReference type="ARBA" id="ARBA00022842"/>
    </source>
</evidence>
<evidence type="ECO:0000313" key="22">
    <source>
        <dbReference type="Proteomes" id="UP001589619"/>
    </source>
</evidence>
<evidence type="ECO:0000256" key="12">
    <source>
        <dbReference type="ARBA" id="ARBA00022683"/>
    </source>
</evidence>
<dbReference type="Pfam" id="PF00391">
    <property type="entry name" value="PEP-utilizers"/>
    <property type="match status" value="1"/>
</dbReference>
<dbReference type="Pfam" id="PF05524">
    <property type="entry name" value="PEP-utilisers_N"/>
    <property type="match status" value="1"/>
</dbReference>
<dbReference type="InterPro" id="IPR006318">
    <property type="entry name" value="PTS_EI-like"/>
</dbReference>
<dbReference type="Gene3D" id="3.20.20.60">
    <property type="entry name" value="Phosphoenolpyruvate-binding domains"/>
    <property type="match status" value="1"/>
</dbReference>
<evidence type="ECO:0000259" key="18">
    <source>
        <dbReference type="Pfam" id="PF00391"/>
    </source>
</evidence>
<keyword evidence="12 17" id="KW-0598">Phosphotransferase system</keyword>
<dbReference type="Gene3D" id="3.50.30.10">
    <property type="entry name" value="Phosphohistidine domain"/>
    <property type="match status" value="1"/>
</dbReference>
<keyword evidence="22" id="KW-1185">Reference proteome</keyword>
<dbReference type="PANTHER" id="PTHR46244">
    <property type="entry name" value="PHOSPHOENOLPYRUVATE-PROTEIN PHOSPHOTRANSFERASE"/>
    <property type="match status" value="1"/>
</dbReference>
<evidence type="ECO:0000256" key="13">
    <source>
        <dbReference type="ARBA" id="ARBA00022723"/>
    </source>
</evidence>
<evidence type="ECO:0000256" key="9">
    <source>
        <dbReference type="ARBA" id="ARBA00022490"/>
    </source>
</evidence>
<evidence type="ECO:0000256" key="16">
    <source>
        <dbReference type="ARBA" id="ARBA00033235"/>
    </source>
</evidence>
<evidence type="ECO:0000256" key="10">
    <source>
        <dbReference type="ARBA" id="ARBA00022597"/>
    </source>
</evidence>
<keyword evidence="14 17" id="KW-0418">Kinase</keyword>
<keyword evidence="8 17" id="KW-0813">Transport</keyword>
<dbReference type="InterPro" id="IPR015813">
    <property type="entry name" value="Pyrv/PenolPyrv_kinase-like_dom"/>
</dbReference>
<protein>
    <recommendedName>
        <fullName evidence="7 17">Phosphoenolpyruvate-protein phosphotransferase</fullName>
        <ecNumber evidence="6 17">2.7.3.9</ecNumber>
    </recommendedName>
    <alternativeName>
        <fullName evidence="16 17">Phosphotransferase system, enzyme I</fullName>
    </alternativeName>
</protein>
<evidence type="ECO:0000256" key="2">
    <source>
        <dbReference type="ARBA" id="ARBA00001946"/>
    </source>
</evidence>
<dbReference type="PIRSF" id="PIRSF000732">
    <property type="entry name" value="PTS_enzyme_I"/>
    <property type="match status" value="1"/>
</dbReference>
<evidence type="ECO:0000256" key="17">
    <source>
        <dbReference type="PIRNR" id="PIRNR000732"/>
    </source>
</evidence>
<dbReference type="EMBL" id="JBHMAG010000014">
    <property type="protein sequence ID" value="MFB9754345.1"/>
    <property type="molecule type" value="Genomic_DNA"/>
</dbReference>
<dbReference type="InterPro" id="IPR036618">
    <property type="entry name" value="PtsI_HPr-bd_sf"/>
</dbReference>
<dbReference type="InterPro" id="IPR018274">
    <property type="entry name" value="PEP_util_AS"/>
</dbReference>
<dbReference type="SUPFAM" id="SSF51621">
    <property type="entry name" value="Phosphoenolpyruvate/pyruvate domain"/>
    <property type="match status" value="1"/>
</dbReference>
<dbReference type="RefSeq" id="WP_344913713.1">
    <property type="nucleotide sequence ID" value="NZ_BAAAYO010000013.1"/>
</dbReference>
<dbReference type="Pfam" id="PF02896">
    <property type="entry name" value="PEP-utilizers_C"/>
    <property type="match status" value="1"/>
</dbReference>
<dbReference type="PANTHER" id="PTHR46244:SF3">
    <property type="entry name" value="PHOSPHOENOLPYRUVATE-PROTEIN PHOSPHOTRANSFERASE"/>
    <property type="match status" value="1"/>
</dbReference>
<dbReference type="InterPro" id="IPR024692">
    <property type="entry name" value="PTS_EI"/>
</dbReference>
<dbReference type="GO" id="GO:0008965">
    <property type="term" value="F:phosphoenolpyruvate-protein phosphotransferase activity"/>
    <property type="evidence" value="ECO:0007669"/>
    <property type="project" value="UniProtKB-EC"/>
</dbReference>
<organism evidence="21 22">
    <name type="scientific">Paenibacillus hodogayensis</name>
    <dbReference type="NCBI Taxonomy" id="279208"/>
    <lineage>
        <taxon>Bacteria</taxon>
        <taxon>Bacillati</taxon>
        <taxon>Bacillota</taxon>
        <taxon>Bacilli</taxon>
        <taxon>Bacillales</taxon>
        <taxon>Paenibacillaceae</taxon>
        <taxon>Paenibacillus</taxon>
    </lineage>
</organism>
<dbReference type="NCBIfam" id="TIGR01417">
    <property type="entry name" value="PTS_I_fam"/>
    <property type="match status" value="1"/>
</dbReference>
<feature type="domain" description="Phosphotransferase system enzyme I N-terminal" evidence="20">
    <location>
        <begin position="3"/>
        <end position="125"/>
    </location>
</feature>
<feature type="domain" description="PEP-utilising enzyme C-terminal" evidence="19">
    <location>
        <begin position="255"/>
        <end position="538"/>
    </location>
</feature>
<keyword evidence="13 17" id="KW-0479">Metal-binding</keyword>
<dbReference type="PRINTS" id="PR01736">
    <property type="entry name" value="PHPHTRNFRASE"/>
</dbReference>
<accession>A0ABV5W1D9</accession>
<comment type="catalytic activity">
    <reaction evidence="1 17">
        <text>L-histidyl-[protein] + phosphoenolpyruvate = N(pros)-phospho-L-histidyl-[protein] + pyruvate</text>
        <dbReference type="Rhea" id="RHEA:23880"/>
        <dbReference type="Rhea" id="RHEA-COMP:9745"/>
        <dbReference type="Rhea" id="RHEA-COMP:9746"/>
        <dbReference type="ChEBI" id="CHEBI:15361"/>
        <dbReference type="ChEBI" id="CHEBI:29979"/>
        <dbReference type="ChEBI" id="CHEBI:58702"/>
        <dbReference type="ChEBI" id="CHEBI:64837"/>
        <dbReference type="EC" id="2.7.3.9"/>
    </reaction>
</comment>
<evidence type="ECO:0000256" key="5">
    <source>
        <dbReference type="ARBA" id="ARBA00007837"/>
    </source>
</evidence>
<dbReference type="InterPro" id="IPR023151">
    <property type="entry name" value="PEP_util_CS"/>
</dbReference>
<evidence type="ECO:0000259" key="19">
    <source>
        <dbReference type="Pfam" id="PF02896"/>
    </source>
</evidence>
<evidence type="ECO:0000313" key="21">
    <source>
        <dbReference type="EMBL" id="MFB9754345.1"/>
    </source>
</evidence>
<dbReference type="InterPro" id="IPR008279">
    <property type="entry name" value="PEP-util_enz_mobile_dom"/>
</dbReference>
<dbReference type="SUPFAM" id="SSF52009">
    <property type="entry name" value="Phosphohistidine domain"/>
    <property type="match status" value="1"/>
</dbReference>
<proteinExistence type="inferred from homology"/>
<keyword evidence="15 17" id="KW-0460">Magnesium</keyword>
<evidence type="ECO:0000256" key="3">
    <source>
        <dbReference type="ARBA" id="ARBA00002728"/>
    </source>
</evidence>
<dbReference type="Gene3D" id="1.10.274.10">
    <property type="entry name" value="PtsI, HPr-binding domain"/>
    <property type="match status" value="1"/>
</dbReference>
<dbReference type="InterPro" id="IPR008731">
    <property type="entry name" value="PTS_EIN"/>
</dbReference>